<comment type="similarity">
    <text evidence="1">Belongs to the UPF0065 (bug) family.</text>
</comment>
<dbReference type="Gene3D" id="3.40.190.10">
    <property type="entry name" value="Periplasmic binding protein-like II"/>
    <property type="match status" value="1"/>
</dbReference>
<proteinExistence type="inferred from homology"/>
<keyword evidence="4" id="KW-1185">Reference proteome</keyword>
<dbReference type="Pfam" id="PF03401">
    <property type="entry name" value="TctC"/>
    <property type="match status" value="1"/>
</dbReference>
<dbReference type="AlphaFoldDB" id="A0A6N1X4V3"/>
<reference evidence="3 4" key="1">
    <citation type="submission" date="2020-06" db="EMBL/GenBank/DDBJ databases">
        <title>Acidovorax antarctica sp. nov., isolated from Corinth ice sheet soil, Antarctic Fields Peninsula.</title>
        <authorList>
            <person name="Xu Q."/>
            <person name="Peng F."/>
        </authorList>
    </citation>
    <scope>NUCLEOTIDE SEQUENCE [LARGE SCALE GENOMIC DNA]</scope>
    <source>
        <strain evidence="3 4">16-35-5</strain>
    </source>
</reference>
<keyword evidence="2" id="KW-0732">Signal</keyword>
<evidence type="ECO:0000313" key="4">
    <source>
        <dbReference type="Proteomes" id="UP000509579"/>
    </source>
</evidence>
<sequence>MKKNAVSMRTAALLVVAGLSAVGAHAWPDKTIKLITPSTPGGPPDAYARALSDQLAKELGQSVIVENMPAVGGMVALQGMARTPADGYTLVVGTAGALTITPHANPKARYQPADFTPICQGVEAGLVLASHPGIPAKDFQELAQWIKAQKTPPTYSSFAPGSPAHFLGYQLSEALKVEMTHVPYRSSPAQITDMLGGTAPLGFVQTATAAPHIKAGKLRAYVNTAGQRSADLADVPTVAEAGMPQLQTTVWFGLSGPKGLPAPVVQRLTEAHQKIAASPEFRQRMAMSNLSPTPGICGDKFLAKMNEESARWARIVKSTGFVAD</sequence>
<dbReference type="KEGG" id="aant:HUK68_10765"/>
<feature type="signal peptide" evidence="2">
    <location>
        <begin position="1"/>
        <end position="26"/>
    </location>
</feature>
<dbReference type="EMBL" id="CP054840">
    <property type="protein sequence ID" value="QKV53333.1"/>
    <property type="molecule type" value="Genomic_DNA"/>
</dbReference>
<organism evidence="3 4">
    <name type="scientific">Comamonas antarctica</name>
    <dbReference type="NCBI Taxonomy" id="2743470"/>
    <lineage>
        <taxon>Bacteria</taxon>
        <taxon>Pseudomonadati</taxon>
        <taxon>Pseudomonadota</taxon>
        <taxon>Betaproteobacteria</taxon>
        <taxon>Burkholderiales</taxon>
        <taxon>Comamonadaceae</taxon>
        <taxon>Comamonas</taxon>
    </lineage>
</organism>
<dbReference type="CDD" id="cd07012">
    <property type="entry name" value="PBP2_Bug_TTT"/>
    <property type="match status" value="1"/>
</dbReference>
<dbReference type="SUPFAM" id="SSF53850">
    <property type="entry name" value="Periplasmic binding protein-like II"/>
    <property type="match status" value="1"/>
</dbReference>
<accession>A0A6N1X4V3</accession>
<dbReference type="InterPro" id="IPR005064">
    <property type="entry name" value="BUG"/>
</dbReference>
<name>A0A6N1X4V3_9BURK</name>
<evidence type="ECO:0000256" key="1">
    <source>
        <dbReference type="ARBA" id="ARBA00006987"/>
    </source>
</evidence>
<protein>
    <submittedName>
        <fullName evidence="3">Tripartite tricarboxylate transporter substrate binding protein</fullName>
    </submittedName>
</protein>
<dbReference type="RefSeq" id="WP_175504140.1">
    <property type="nucleotide sequence ID" value="NZ_CP054840.1"/>
</dbReference>
<gene>
    <name evidence="3" type="ORF">HUK68_10765</name>
</gene>
<dbReference type="PIRSF" id="PIRSF017082">
    <property type="entry name" value="YflP"/>
    <property type="match status" value="1"/>
</dbReference>
<dbReference type="InterPro" id="IPR042100">
    <property type="entry name" value="Bug_dom1"/>
</dbReference>
<evidence type="ECO:0000256" key="2">
    <source>
        <dbReference type="SAM" id="SignalP"/>
    </source>
</evidence>
<evidence type="ECO:0000313" key="3">
    <source>
        <dbReference type="EMBL" id="QKV53333.1"/>
    </source>
</evidence>
<feature type="chain" id="PRO_5026830232" evidence="2">
    <location>
        <begin position="27"/>
        <end position="324"/>
    </location>
</feature>
<dbReference type="Proteomes" id="UP000509579">
    <property type="component" value="Chromosome"/>
</dbReference>
<dbReference type="PANTHER" id="PTHR42928">
    <property type="entry name" value="TRICARBOXYLATE-BINDING PROTEIN"/>
    <property type="match status" value="1"/>
</dbReference>
<dbReference type="PANTHER" id="PTHR42928:SF5">
    <property type="entry name" value="BLR1237 PROTEIN"/>
    <property type="match status" value="1"/>
</dbReference>
<dbReference type="Gene3D" id="3.40.190.150">
    <property type="entry name" value="Bordetella uptake gene, domain 1"/>
    <property type="match status" value="1"/>
</dbReference>